<comment type="caution">
    <text evidence="1">The sequence shown here is derived from an EMBL/GenBank/DDBJ whole genome shotgun (WGS) entry which is preliminary data.</text>
</comment>
<organism evidence="1 2">
    <name type="scientific">Paragonimus westermani</name>
    <dbReference type="NCBI Taxonomy" id="34504"/>
    <lineage>
        <taxon>Eukaryota</taxon>
        <taxon>Metazoa</taxon>
        <taxon>Spiralia</taxon>
        <taxon>Lophotrochozoa</taxon>
        <taxon>Platyhelminthes</taxon>
        <taxon>Trematoda</taxon>
        <taxon>Digenea</taxon>
        <taxon>Plagiorchiida</taxon>
        <taxon>Troglotremata</taxon>
        <taxon>Troglotrematidae</taxon>
        <taxon>Paragonimus</taxon>
    </lineage>
</organism>
<keyword evidence="2" id="KW-1185">Reference proteome</keyword>
<evidence type="ECO:0000313" key="1">
    <source>
        <dbReference type="EMBL" id="KAF8568184.1"/>
    </source>
</evidence>
<evidence type="ECO:0000313" key="2">
    <source>
        <dbReference type="Proteomes" id="UP000699462"/>
    </source>
</evidence>
<name>A0A8T0DML9_9TREM</name>
<dbReference type="EMBL" id="JTDF01003037">
    <property type="protein sequence ID" value="KAF8568184.1"/>
    <property type="molecule type" value="Genomic_DNA"/>
</dbReference>
<proteinExistence type="predicted"/>
<reference evidence="1 2" key="1">
    <citation type="submission" date="2019-07" db="EMBL/GenBank/DDBJ databases">
        <title>Annotation for the trematode Paragonimus westermani.</title>
        <authorList>
            <person name="Choi Y.-J."/>
        </authorList>
    </citation>
    <scope>NUCLEOTIDE SEQUENCE [LARGE SCALE GENOMIC DNA]</scope>
    <source>
        <strain evidence="1">180907_Pwestermani</strain>
    </source>
</reference>
<dbReference type="Proteomes" id="UP000699462">
    <property type="component" value="Unassembled WGS sequence"/>
</dbReference>
<gene>
    <name evidence="1" type="ORF">P879_05976</name>
</gene>
<dbReference type="AlphaFoldDB" id="A0A8T0DML9"/>
<accession>A0A8T0DML9</accession>
<protein>
    <submittedName>
        <fullName evidence="1">Uncharacterized protein</fullName>
    </submittedName>
</protein>
<sequence length="76" mass="8296">MVTAGTVGMSPAQALVPKSLKERREVPMPIFLSKKINNVVNEIAIIEWHSKDSLLAVATHSSDDSGDINVMEYQVS</sequence>